<organism evidence="9 10">
    <name type="scientific">Allacma fusca</name>
    <dbReference type="NCBI Taxonomy" id="39272"/>
    <lineage>
        <taxon>Eukaryota</taxon>
        <taxon>Metazoa</taxon>
        <taxon>Ecdysozoa</taxon>
        <taxon>Arthropoda</taxon>
        <taxon>Hexapoda</taxon>
        <taxon>Collembola</taxon>
        <taxon>Symphypleona</taxon>
        <taxon>Sminthuridae</taxon>
        <taxon>Allacma</taxon>
    </lineage>
</organism>
<accession>A0A8J2PIS5</accession>
<keyword evidence="3 8" id="KW-0812">Transmembrane</keyword>
<evidence type="ECO:0000313" key="9">
    <source>
        <dbReference type="EMBL" id="CAG7817105.1"/>
    </source>
</evidence>
<evidence type="ECO:0000256" key="7">
    <source>
        <dbReference type="ARBA" id="ARBA00023180"/>
    </source>
</evidence>
<evidence type="ECO:0000256" key="4">
    <source>
        <dbReference type="ARBA" id="ARBA00022989"/>
    </source>
</evidence>
<evidence type="ECO:0000313" key="10">
    <source>
        <dbReference type="Proteomes" id="UP000708208"/>
    </source>
</evidence>
<evidence type="ECO:0000256" key="2">
    <source>
        <dbReference type="ARBA" id="ARBA00022475"/>
    </source>
</evidence>
<proteinExistence type="predicted"/>
<keyword evidence="7" id="KW-0325">Glycoprotein</keyword>
<evidence type="ECO:0000256" key="8">
    <source>
        <dbReference type="SAM" id="Phobius"/>
    </source>
</evidence>
<dbReference type="Proteomes" id="UP000708208">
    <property type="component" value="Unassembled WGS sequence"/>
</dbReference>
<sequence>MAILNGKFSSALFLVICLTQNIRFLIALNINDLNSLCSAILEDNLHKRKPTKITAHVTKTLNTSEISINSFSQIVEVDTFSASNAASSVTCLAPSSVENLSELLQNVYFTSKNGSASRILFLCWPKIFSNNTVEQITLSIEEEFERHSVLRGILRMDTHVYASTFRNNFASPKTYEFFYYLNGPSIVVQEVLLTSKNDVFNEFLRISSRRSDFKLTSVRVLVQEDPILSGITNFVVKNGIITLIDGQCVEILNDFQKMLNFSVKLVRGQGWIEFENTTKGVSGIGAQILDNQADLAISASTLFPYRQAKLRFLQPVHSWQAMVFYSEPPLSSRNILMGTTTNFAKQTPLLIIGLTTLCTSFLAFSFYTGAFVATVSSPASLIKSYEYLKTFEFQIFSNPSHDMNVFISAMTMNQDTGRDNLTIWENSRRSFHGYRDVVEKITSSSSRYAFLYNNDLFLGSSRLEDNHGKDICKIRILKGTQTVKRAMFLRKDSPLYEIFAQRTVLLNERGLNSRYREKYLSGILRRCLRLNQVSEYVELQFEHVALAFQILAVGFGTSLFLMISIERLIYSH</sequence>
<dbReference type="GO" id="GO:0005886">
    <property type="term" value="C:plasma membrane"/>
    <property type="evidence" value="ECO:0007669"/>
    <property type="project" value="UniProtKB-SubCell"/>
</dbReference>
<keyword evidence="10" id="KW-1185">Reference proteome</keyword>
<name>A0A8J2PIS5_9HEXA</name>
<dbReference type="AlphaFoldDB" id="A0A8J2PIS5"/>
<gene>
    <name evidence="9" type="ORF">AFUS01_LOCUS27688</name>
</gene>
<dbReference type="InterPro" id="IPR052192">
    <property type="entry name" value="Insect_Ionotropic_Sensory_Rcpt"/>
</dbReference>
<feature type="transmembrane region" description="Helical" evidence="8">
    <location>
        <begin position="544"/>
        <end position="565"/>
    </location>
</feature>
<comment type="subcellular location">
    <subcellularLocation>
        <location evidence="1">Cell membrane</location>
        <topology evidence="1">Multi-pass membrane protein</topology>
    </subcellularLocation>
</comment>
<keyword evidence="4 8" id="KW-1133">Transmembrane helix</keyword>
<keyword evidence="5 8" id="KW-0472">Membrane</keyword>
<evidence type="ECO:0000256" key="5">
    <source>
        <dbReference type="ARBA" id="ARBA00023136"/>
    </source>
</evidence>
<keyword evidence="2" id="KW-1003">Cell membrane</keyword>
<keyword evidence="6" id="KW-0675">Receptor</keyword>
<dbReference type="PANTHER" id="PTHR42643:SF24">
    <property type="entry name" value="IONOTROPIC RECEPTOR 60A"/>
    <property type="match status" value="1"/>
</dbReference>
<evidence type="ECO:0000256" key="6">
    <source>
        <dbReference type="ARBA" id="ARBA00023170"/>
    </source>
</evidence>
<dbReference type="PANTHER" id="PTHR42643">
    <property type="entry name" value="IONOTROPIC RECEPTOR 20A-RELATED"/>
    <property type="match status" value="1"/>
</dbReference>
<reference evidence="9" key="1">
    <citation type="submission" date="2021-06" db="EMBL/GenBank/DDBJ databases">
        <authorList>
            <person name="Hodson N. C."/>
            <person name="Mongue J. A."/>
            <person name="Jaron S. K."/>
        </authorList>
    </citation>
    <scope>NUCLEOTIDE SEQUENCE</scope>
</reference>
<evidence type="ECO:0000256" key="1">
    <source>
        <dbReference type="ARBA" id="ARBA00004651"/>
    </source>
</evidence>
<dbReference type="EMBL" id="CAJVCH010386096">
    <property type="protein sequence ID" value="CAG7817105.1"/>
    <property type="molecule type" value="Genomic_DNA"/>
</dbReference>
<evidence type="ECO:0000256" key="3">
    <source>
        <dbReference type="ARBA" id="ARBA00022692"/>
    </source>
</evidence>
<protein>
    <submittedName>
        <fullName evidence="9">Uncharacterized protein</fullName>
    </submittedName>
</protein>
<comment type="caution">
    <text evidence="9">The sequence shown here is derived from an EMBL/GenBank/DDBJ whole genome shotgun (WGS) entry which is preliminary data.</text>
</comment>